<evidence type="ECO:0000313" key="2">
    <source>
        <dbReference type="Proteomes" id="UP000689195"/>
    </source>
</evidence>
<name>A0A8S1S8V4_9CILI</name>
<dbReference type="Proteomes" id="UP000689195">
    <property type="component" value="Unassembled WGS sequence"/>
</dbReference>
<protein>
    <submittedName>
        <fullName evidence="1">Uncharacterized protein</fullName>
    </submittedName>
</protein>
<dbReference type="AlphaFoldDB" id="A0A8S1S8V4"/>
<sequence length="58" mass="6719">MINIQIMINIKPKQKLKPRISPISELEIRLSLQVIKVTIKDVKYMRQNNQNNGGGQMN</sequence>
<evidence type="ECO:0000313" key="1">
    <source>
        <dbReference type="EMBL" id="CAD8136686.1"/>
    </source>
</evidence>
<reference evidence="1" key="1">
    <citation type="submission" date="2021-01" db="EMBL/GenBank/DDBJ databases">
        <authorList>
            <consortium name="Genoscope - CEA"/>
            <person name="William W."/>
        </authorList>
    </citation>
    <scope>NUCLEOTIDE SEQUENCE</scope>
</reference>
<proteinExistence type="predicted"/>
<keyword evidence="2" id="KW-1185">Reference proteome</keyword>
<organism evidence="1 2">
    <name type="scientific">Paramecium pentaurelia</name>
    <dbReference type="NCBI Taxonomy" id="43138"/>
    <lineage>
        <taxon>Eukaryota</taxon>
        <taxon>Sar</taxon>
        <taxon>Alveolata</taxon>
        <taxon>Ciliophora</taxon>
        <taxon>Intramacronucleata</taxon>
        <taxon>Oligohymenophorea</taxon>
        <taxon>Peniculida</taxon>
        <taxon>Parameciidae</taxon>
        <taxon>Paramecium</taxon>
    </lineage>
</organism>
<accession>A0A8S1S8V4</accession>
<gene>
    <name evidence="1" type="ORF">PPENT_87.1.T0050275</name>
</gene>
<dbReference type="EMBL" id="CAJJDO010000005">
    <property type="protein sequence ID" value="CAD8136686.1"/>
    <property type="molecule type" value="Genomic_DNA"/>
</dbReference>
<comment type="caution">
    <text evidence="1">The sequence shown here is derived from an EMBL/GenBank/DDBJ whole genome shotgun (WGS) entry which is preliminary data.</text>
</comment>